<name>A0A0N4UFP0_DRAME</name>
<dbReference type="WBParaSite" id="DME_0000626601-mRNA-1">
    <property type="protein sequence ID" value="DME_0000626601-mRNA-1"/>
    <property type="gene ID" value="DME_0000626601"/>
</dbReference>
<evidence type="ECO:0000259" key="2">
    <source>
        <dbReference type="PROSITE" id="PS50222"/>
    </source>
</evidence>
<dbReference type="InterPro" id="IPR018247">
    <property type="entry name" value="EF_Hand_1_Ca_BS"/>
</dbReference>
<organism evidence="4 6">
    <name type="scientific">Dracunculus medinensis</name>
    <name type="common">Guinea worm</name>
    <dbReference type="NCBI Taxonomy" id="318479"/>
    <lineage>
        <taxon>Eukaryota</taxon>
        <taxon>Metazoa</taxon>
        <taxon>Ecdysozoa</taxon>
        <taxon>Nematoda</taxon>
        <taxon>Chromadorea</taxon>
        <taxon>Rhabditida</taxon>
        <taxon>Spirurina</taxon>
        <taxon>Dracunculoidea</taxon>
        <taxon>Dracunculidae</taxon>
        <taxon>Dracunculus</taxon>
    </lineage>
</organism>
<evidence type="ECO:0000313" key="6">
    <source>
        <dbReference type="WBParaSite" id="DME_0000626601-mRNA-1"/>
    </source>
</evidence>
<evidence type="ECO:0000256" key="1">
    <source>
        <dbReference type="ARBA" id="ARBA00022837"/>
    </source>
</evidence>
<feature type="domain" description="EF-hand" evidence="2">
    <location>
        <begin position="18"/>
        <end position="53"/>
    </location>
</feature>
<dbReference type="EMBL" id="UYYG01000015">
    <property type="protein sequence ID" value="VDN51190.1"/>
    <property type="molecule type" value="Genomic_DNA"/>
</dbReference>
<dbReference type="OrthoDB" id="293868at2759"/>
<dbReference type="Gene3D" id="1.10.238.10">
    <property type="entry name" value="EF-hand"/>
    <property type="match status" value="2"/>
</dbReference>
<accession>A0A0N4UFP0</accession>
<evidence type="ECO:0000313" key="5">
    <source>
        <dbReference type="Proteomes" id="UP000274756"/>
    </source>
</evidence>
<keyword evidence="1" id="KW-0106">Calcium</keyword>
<feature type="domain" description="EF-hand" evidence="2">
    <location>
        <begin position="93"/>
        <end position="128"/>
    </location>
</feature>
<protein>
    <submittedName>
        <fullName evidence="6">EF-hand domain-containing protein</fullName>
    </submittedName>
</protein>
<evidence type="ECO:0000313" key="4">
    <source>
        <dbReference type="Proteomes" id="UP000038040"/>
    </source>
</evidence>
<keyword evidence="5" id="KW-1185">Reference proteome</keyword>
<proteinExistence type="predicted"/>
<dbReference type="SUPFAM" id="SSF47473">
    <property type="entry name" value="EF-hand"/>
    <property type="match status" value="1"/>
</dbReference>
<dbReference type="PROSITE" id="PS00018">
    <property type="entry name" value="EF_HAND_1"/>
    <property type="match status" value="2"/>
</dbReference>
<dbReference type="Pfam" id="PF13202">
    <property type="entry name" value="EF-hand_5"/>
    <property type="match status" value="1"/>
</dbReference>
<dbReference type="GO" id="GO:0005509">
    <property type="term" value="F:calcium ion binding"/>
    <property type="evidence" value="ECO:0007669"/>
    <property type="project" value="InterPro"/>
</dbReference>
<sequence>MDRNKELTFDEFLRTDPQYELLKKQQFDAYDLNGDGIVTLKEFNSFNDEKEEKSIVNKARYYGKIFEDFDDNFDMKISLDEAKKILVERFLLKPRSNFAKLFTRFDSDADGSLNILEYVNFDRDFPFEELDPVDEASDMSTTLPLMKKLKLKPMQKIKKAGATVS</sequence>
<dbReference type="InterPro" id="IPR011992">
    <property type="entry name" value="EF-hand-dom_pair"/>
</dbReference>
<reference evidence="6" key="1">
    <citation type="submission" date="2017-02" db="UniProtKB">
        <authorList>
            <consortium name="WormBaseParasite"/>
        </authorList>
    </citation>
    <scope>IDENTIFICATION</scope>
</reference>
<dbReference type="Proteomes" id="UP000274756">
    <property type="component" value="Unassembled WGS sequence"/>
</dbReference>
<evidence type="ECO:0000313" key="3">
    <source>
        <dbReference type="EMBL" id="VDN51190.1"/>
    </source>
</evidence>
<dbReference type="Proteomes" id="UP000038040">
    <property type="component" value="Unplaced"/>
</dbReference>
<reference evidence="3 5" key="2">
    <citation type="submission" date="2018-11" db="EMBL/GenBank/DDBJ databases">
        <authorList>
            <consortium name="Pathogen Informatics"/>
        </authorList>
    </citation>
    <scope>NUCLEOTIDE SEQUENCE [LARGE SCALE GENOMIC DNA]</scope>
</reference>
<dbReference type="AlphaFoldDB" id="A0A0N4UFP0"/>
<dbReference type="InterPro" id="IPR002048">
    <property type="entry name" value="EF_hand_dom"/>
</dbReference>
<gene>
    <name evidence="3" type="ORF">DME_LOCUS1163</name>
</gene>
<dbReference type="STRING" id="318479.A0A0N4UFP0"/>
<dbReference type="PROSITE" id="PS50222">
    <property type="entry name" value="EF_HAND_2"/>
    <property type="match status" value="2"/>
</dbReference>